<reference evidence="6 7" key="1">
    <citation type="submission" date="2023-10" db="EMBL/GenBank/DDBJ databases">
        <title>Bacteria for the degradation of biodegradable plastic PBAT(Polybutylene adipate terephthalate).</title>
        <authorList>
            <person name="Weon H.-Y."/>
            <person name="Yeon J."/>
        </authorList>
    </citation>
    <scope>NUCLEOTIDE SEQUENCE [LARGE SCALE GENOMIC DNA]</scope>
    <source>
        <strain evidence="6 7">SBD 7-3</strain>
    </source>
</reference>
<dbReference type="PANTHER" id="PTHR42988:SF2">
    <property type="entry name" value="CYCLIC NUCLEOTIDE PHOSPHODIESTERASE CBUA0032-RELATED"/>
    <property type="match status" value="1"/>
</dbReference>
<evidence type="ECO:0000313" key="6">
    <source>
        <dbReference type="EMBL" id="WOB08864.1"/>
    </source>
</evidence>
<accession>A0ABZ0D2B5</accession>
<feature type="domain" description="Calcineurin-like phosphoesterase" evidence="5">
    <location>
        <begin position="2"/>
        <end position="189"/>
    </location>
</feature>
<comment type="similarity">
    <text evidence="4">Belongs to the cyclic nucleotide phosphodiesterase class-III family.</text>
</comment>
<organism evidence="6 7">
    <name type="scientific">Piscinibacter gummiphilus</name>
    <dbReference type="NCBI Taxonomy" id="946333"/>
    <lineage>
        <taxon>Bacteria</taxon>
        <taxon>Pseudomonadati</taxon>
        <taxon>Pseudomonadota</taxon>
        <taxon>Betaproteobacteria</taxon>
        <taxon>Burkholderiales</taxon>
        <taxon>Sphaerotilaceae</taxon>
        <taxon>Piscinibacter</taxon>
    </lineage>
</organism>
<keyword evidence="1" id="KW-0479">Metal-binding</keyword>
<protein>
    <submittedName>
        <fullName evidence="6">Metallophosphoesterase</fullName>
    </submittedName>
</protein>
<dbReference type="Pfam" id="PF00149">
    <property type="entry name" value="Metallophos"/>
    <property type="match status" value="1"/>
</dbReference>
<evidence type="ECO:0000259" key="5">
    <source>
        <dbReference type="Pfam" id="PF00149"/>
    </source>
</evidence>
<evidence type="ECO:0000256" key="3">
    <source>
        <dbReference type="ARBA" id="ARBA00023004"/>
    </source>
</evidence>
<dbReference type="Proteomes" id="UP001303946">
    <property type="component" value="Chromosome"/>
</dbReference>
<dbReference type="SUPFAM" id="SSF56300">
    <property type="entry name" value="Metallo-dependent phosphatases"/>
    <property type="match status" value="1"/>
</dbReference>
<dbReference type="InterPro" id="IPR050884">
    <property type="entry name" value="CNP_phosphodiesterase-III"/>
</dbReference>
<evidence type="ECO:0000256" key="4">
    <source>
        <dbReference type="ARBA" id="ARBA00025742"/>
    </source>
</evidence>
<dbReference type="InterPro" id="IPR029052">
    <property type="entry name" value="Metallo-depent_PP-like"/>
</dbReference>
<keyword evidence="3" id="KW-0408">Iron</keyword>
<dbReference type="Gene3D" id="3.60.21.10">
    <property type="match status" value="1"/>
</dbReference>
<dbReference type="RefSeq" id="WP_316701742.1">
    <property type="nucleotide sequence ID" value="NZ_CP136336.1"/>
</dbReference>
<proteinExistence type="inferred from homology"/>
<dbReference type="CDD" id="cd07400">
    <property type="entry name" value="MPP_1"/>
    <property type="match status" value="1"/>
</dbReference>
<evidence type="ECO:0000313" key="7">
    <source>
        <dbReference type="Proteomes" id="UP001303946"/>
    </source>
</evidence>
<keyword evidence="7" id="KW-1185">Reference proteome</keyword>
<sequence length="289" mass="32214">MLLHISDPHFGTEQPEVVDALLRLTDTHRPELVLLSGDITQRARRSQFRAAREFVDRLNTPRTLVIPGNHDIPLFNLAARLFWPYANYLREFPAVAGLHDSSRLRVIALNTTRPSRHKNGVLSPAQVDEVVEQLRQARPGQLRIVAMHQPIAVERAQDAHDRLRGPLREALERWAEAGADLVLGGHIHLPYVLPLFSPTERLKRRMWAVQAGTAVSSRVREGIPNSVNVIRWGGVLPLGLCLVERWDYLAEAKAFARARVSALDTGWLPPDPPPMSAPALTPGAARALP</sequence>
<dbReference type="EMBL" id="CP136336">
    <property type="protein sequence ID" value="WOB08864.1"/>
    <property type="molecule type" value="Genomic_DNA"/>
</dbReference>
<evidence type="ECO:0000256" key="2">
    <source>
        <dbReference type="ARBA" id="ARBA00022801"/>
    </source>
</evidence>
<name>A0ABZ0D2B5_9BURK</name>
<evidence type="ECO:0000256" key="1">
    <source>
        <dbReference type="ARBA" id="ARBA00022723"/>
    </source>
</evidence>
<dbReference type="PANTHER" id="PTHR42988">
    <property type="entry name" value="PHOSPHOHYDROLASE"/>
    <property type="match status" value="1"/>
</dbReference>
<gene>
    <name evidence="6" type="ORF">RXV79_02110</name>
</gene>
<dbReference type="InterPro" id="IPR004843">
    <property type="entry name" value="Calcineurin-like_PHP"/>
</dbReference>
<keyword evidence="2" id="KW-0378">Hydrolase</keyword>